<keyword evidence="4" id="KW-1185">Reference proteome</keyword>
<organism evidence="2 4">
    <name type="scientific">Venturia inaequalis</name>
    <name type="common">Apple scab fungus</name>
    <dbReference type="NCBI Taxonomy" id="5025"/>
    <lineage>
        <taxon>Eukaryota</taxon>
        <taxon>Fungi</taxon>
        <taxon>Dikarya</taxon>
        <taxon>Ascomycota</taxon>
        <taxon>Pezizomycotina</taxon>
        <taxon>Dothideomycetes</taxon>
        <taxon>Pleosporomycetidae</taxon>
        <taxon>Venturiales</taxon>
        <taxon>Venturiaceae</taxon>
        <taxon>Venturia</taxon>
    </lineage>
</organism>
<proteinExistence type="predicted"/>
<comment type="caution">
    <text evidence="2">The sequence shown here is derived from an EMBL/GenBank/DDBJ whole genome shotgun (WGS) entry which is preliminary data.</text>
</comment>
<accession>A0A8H3VJ13</accession>
<protein>
    <submittedName>
        <fullName evidence="2">Uncharacterized protein</fullName>
    </submittedName>
</protein>
<sequence length="368" mass="41040">MALVAWTPIADDEATLILTPSHDMERRIENARLCAAARALELRAAARALDARNEEMVYDTGIAEARSQRDECWMLLMKVLHPNAEAPFTFNDIEKLTLRNGVPLLMLPNGWNRVNEIAVSQYGLRGECTHNQNWELRPEFAGVYVWDLSERELGRQIETILVNWDPKNLMNSWEANEFYRDVADLQEAMVYKTVAERVGILGSQIDACMKAKIEEVVPTSAYRQKLIVINRHSRIFNRNGAIANPRRPPVIQSYLRAGEPDPFKVAEIQKAITELRGDPFAMDAMRLLVEELGSGTKDEFGINQLTAILGELNVAGAPRIVDDCGPVAAESDGSYDTEAESGSDNTSVVAQGETVGATCRPTMFFRGQ</sequence>
<evidence type="ECO:0000313" key="1">
    <source>
        <dbReference type="EMBL" id="KAE9976809.1"/>
    </source>
</evidence>
<evidence type="ECO:0000313" key="2">
    <source>
        <dbReference type="EMBL" id="KAE9989296.1"/>
    </source>
</evidence>
<name>A0A8H3VJ13_VENIN</name>
<gene>
    <name evidence="2" type="ORF">EG327_002877</name>
    <name evidence="1" type="ORF">EG328_002399</name>
</gene>
<evidence type="ECO:0000313" key="3">
    <source>
        <dbReference type="Proteomes" id="UP000447873"/>
    </source>
</evidence>
<dbReference type="Proteomes" id="UP000447873">
    <property type="component" value="Unassembled WGS sequence"/>
</dbReference>
<dbReference type="Proteomes" id="UP000490939">
    <property type="component" value="Unassembled WGS sequence"/>
</dbReference>
<evidence type="ECO:0000313" key="4">
    <source>
        <dbReference type="Proteomes" id="UP000490939"/>
    </source>
</evidence>
<dbReference type="AlphaFoldDB" id="A0A8H3VJ13"/>
<dbReference type="EMBL" id="WNWR01000194">
    <property type="protein sequence ID" value="KAE9989296.1"/>
    <property type="molecule type" value="Genomic_DNA"/>
</dbReference>
<dbReference type="EMBL" id="WNWS01000166">
    <property type="protein sequence ID" value="KAE9976809.1"/>
    <property type="molecule type" value="Genomic_DNA"/>
</dbReference>
<reference evidence="2 4" key="1">
    <citation type="submission" date="2019-07" db="EMBL/GenBank/DDBJ databases">
        <title>Venturia inaequalis Genome Resource.</title>
        <authorList>
            <person name="Lichtner F.J."/>
        </authorList>
    </citation>
    <scope>NUCLEOTIDE SEQUENCE [LARGE SCALE GENOMIC DNA]</scope>
    <source>
        <strain evidence="1 3">120213</strain>
        <strain evidence="2 4">DMI_063113</strain>
    </source>
</reference>